<dbReference type="GO" id="GO:0006508">
    <property type="term" value="P:proteolysis"/>
    <property type="evidence" value="ECO:0007669"/>
    <property type="project" value="InterPro"/>
</dbReference>
<feature type="chain" id="PRO_5035182638" evidence="1">
    <location>
        <begin position="21"/>
        <end position="859"/>
    </location>
</feature>
<dbReference type="InterPro" id="IPR029062">
    <property type="entry name" value="Class_I_gatase-like"/>
</dbReference>
<accession>A0A8J3DA72</accession>
<keyword evidence="4" id="KW-1185">Reference proteome</keyword>
<sequence>MKKISSSLLLLLFSLSSLLAQNDYFFPGKKFNPNILTPDAFLGYSIGSQHTRYDRLVSYFEYLSQASDRVKFQTTGRTYEYRSQLMVAFSSPENLKNLENIRKQHLTLVDPTSKVPDVKTMPVVMQLGYNVHGNEASGGEASILTAYYLAACEDFEVQTTLKEAVIFIEPVINPDGRDRFVNWVNMHKGMPPVSDPNDREHNEVWPSGRVNHYWFDLNRDWFLAVHRESRNRLNFYHQWYPNVVTDHHEMGTNSTHFFEPSKQSAENPLVPSYVYRNLNDSFAKYFEEAMNQIGSLYYTKESFDNLYPGYGSSYPDIQGGIGFLFEQGSSRGHVQDSQHGVLTFAFAVRNHLVNAIATIKGGVAQREDLLRFQREFFETAISSANKSAVKGYVVGSETDPARNRALLNTLLSHRIEVYPLNSEFKQNGKTFKPDQAYYVPVTQPQYRMVQSIFEKPVTFADSIFYDASAWNLPLAYGLPHAEVKSGSVPVGNKLTFDALAFQPKSVTQSRYAYLLAAEDFNTHKALYQLLVEGYFVKVGQKPFRITTDQGERSFGYGTLIIPVQAQKKSSDALFAKLKDISTNTGVNFYSVNTGYSSEGVDLGSNNFGTVKTPKVLMPIGSGTSQYEAGEVWYMLDNYVGMPITKVDMDQMGRVNLSDYDVMVMVNGQYPTDAKFLGKVTTWVEAGGTLITFKSASEWVIKNQIAKGKIRELKEKDSTATKVRIDYEKASDNEGSRYTGGAIFSADLDNTNPLGFGYTERTIALYRNSNTLLEVSESPYNTVIKYDANPLLNGYVHPGTLKKISSSAGLLVSSRGRGNVIMFSDNPNFRGTWLGTSKLFFNALFYGNKIATPAPGNQEK</sequence>
<name>A0A8J3DA72_9BACT</name>
<protein>
    <submittedName>
        <fullName evidence="3">Peptidase M14</fullName>
    </submittedName>
</protein>
<evidence type="ECO:0000313" key="3">
    <source>
        <dbReference type="EMBL" id="GHB81403.1"/>
    </source>
</evidence>
<dbReference type="CDD" id="cd06238">
    <property type="entry name" value="M14-like"/>
    <property type="match status" value="1"/>
</dbReference>
<dbReference type="SUPFAM" id="SSF53187">
    <property type="entry name" value="Zn-dependent exopeptidases"/>
    <property type="match status" value="1"/>
</dbReference>
<dbReference type="GO" id="GO:0008270">
    <property type="term" value="F:zinc ion binding"/>
    <property type="evidence" value="ECO:0007669"/>
    <property type="project" value="InterPro"/>
</dbReference>
<organism evidence="3 4">
    <name type="scientific">Persicitalea jodogahamensis</name>
    <dbReference type="NCBI Taxonomy" id="402147"/>
    <lineage>
        <taxon>Bacteria</taxon>
        <taxon>Pseudomonadati</taxon>
        <taxon>Bacteroidota</taxon>
        <taxon>Cytophagia</taxon>
        <taxon>Cytophagales</taxon>
        <taxon>Spirosomataceae</taxon>
        <taxon>Persicitalea</taxon>
    </lineage>
</organism>
<gene>
    <name evidence="3" type="ORF">GCM10007390_40320</name>
</gene>
<dbReference type="Proteomes" id="UP000598271">
    <property type="component" value="Unassembled WGS sequence"/>
</dbReference>
<evidence type="ECO:0000256" key="1">
    <source>
        <dbReference type="SAM" id="SignalP"/>
    </source>
</evidence>
<dbReference type="Gene3D" id="3.40.630.10">
    <property type="entry name" value="Zn peptidases"/>
    <property type="match status" value="1"/>
</dbReference>
<dbReference type="AlphaFoldDB" id="A0A8J3DA72"/>
<comment type="caution">
    <text evidence="3">The sequence shown here is derived from an EMBL/GenBank/DDBJ whole genome shotgun (WGS) entry which is preliminary data.</text>
</comment>
<feature type="signal peptide" evidence="1">
    <location>
        <begin position="1"/>
        <end position="20"/>
    </location>
</feature>
<proteinExistence type="predicted"/>
<dbReference type="GO" id="GO:0004181">
    <property type="term" value="F:metallocarboxypeptidase activity"/>
    <property type="evidence" value="ECO:0007669"/>
    <property type="project" value="InterPro"/>
</dbReference>
<evidence type="ECO:0000259" key="2">
    <source>
        <dbReference type="Pfam" id="PF00246"/>
    </source>
</evidence>
<dbReference type="Pfam" id="PF00246">
    <property type="entry name" value="Peptidase_M14"/>
    <property type="match status" value="1"/>
</dbReference>
<keyword evidence="1" id="KW-0732">Signal</keyword>
<dbReference type="SUPFAM" id="SSF52317">
    <property type="entry name" value="Class I glutamine amidotransferase-like"/>
    <property type="match status" value="1"/>
</dbReference>
<evidence type="ECO:0000313" key="4">
    <source>
        <dbReference type="Proteomes" id="UP000598271"/>
    </source>
</evidence>
<dbReference type="EMBL" id="BMXF01000004">
    <property type="protein sequence ID" value="GHB81403.1"/>
    <property type="molecule type" value="Genomic_DNA"/>
</dbReference>
<feature type="domain" description="Peptidase M14" evidence="2">
    <location>
        <begin position="58"/>
        <end position="228"/>
    </location>
</feature>
<dbReference type="InterPro" id="IPR000834">
    <property type="entry name" value="Peptidase_M14"/>
</dbReference>
<dbReference type="RefSeq" id="WP_189566581.1">
    <property type="nucleotide sequence ID" value="NZ_BMXF01000004.1"/>
</dbReference>
<reference evidence="3 4" key="1">
    <citation type="journal article" date="2014" name="Int. J. Syst. Evol. Microbiol.">
        <title>Complete genome sequence of Corynebacterium casei LMG S-19264T (=DSM 44701T), isolated from a smear-ripened cheese.</title>
        <authorList>
            <consortium name="US DOE Joint Genome Institute (JGI-PGF)"/>
            <person name="Walter F."/>
            <person name="Albersmeier A."/>
            <person name="Kalinowski J."/>
            <person name="Ruckert C."/>
        </authorList>
    </citation>
    <scope>NUCLEOTIDE SEQUENCE [LARGE SCALE GENOMIC DNA]</scope>
    <source>
        <strain evidence="3 4">KCTC 12866</strain>
    </source>
</reference>